<dbReference type="Pfam" id="PF13581">
    <property type="entry name" value="HATPase_c_2"/>
    <property type="match status" value="1"/>
</dbReference>
<dbReference type="PATRIC" id="fig|700597.3.peg.180"/>
<keyword evidence="1" id="KW-0808">Transferase</keyword>
<dbReference type="Proteomes" id="UP000004217">
    <property type="component" value="Unassembled WGS sequence"/>
</dbReference>
<dbReference type="InterPro" id="IPR050267">
    <property type="entry name" value="Anti-sigma-factor_SerPK"/>
</dbReference>
<keyword evidence="1" id="KW-0418">Kinase</keyword>
<evidence type="ECO:0000313" key="4">
    <source>
        <dbReference type="Proteomes" id="UP000004217"/>
    </source>
</evidence>
<gene>
    <name evidence="3" type="ORF">SZN_00955</name>
</gene>
<protein>
    <recommendedName>
        <fullName evidence="2">Histidine kinase/HSP90-like ATPase domain-containing protein</fullName>
    </recommendedName>
</protein>
<keyword evidence="1" id="KW-0723">Serine/threonine-protein kinase</keyword>
<dbReference type="AlphaFoldDB" id="G2G3Z0"/>
<reference evidence="3 4" key="1">
    <citation type="submission" date="2011-08" db="EMBL/GenBank/DDBJ databases">
        <authorList>
            <person name="Lin Y."/>
            <person name="Hao X."/>
            <person name="Johnstone L."/>
            <person name="Miller S.J."/>
            <person name="Wei G."/>
            <person name="Rensing C."/>
        </authorList>
    </citation>
    <scope>NUCLEOTIDE SEQUENCE [LARGE SCALE GENOMIC DNA]</scope>
    <source>
        <strain evidence="3 4">K42</strain>
    </source>
</reference>
<sequence>MRHSNVELAGLDAPQRVARAAVHDALDGDADDALLDDLDIVASEVVTNALKHTPGAVRMRLEIYERGVAMGVIDRGADFDALTVAPANEDPAALIEATSGRGLLIVSCLTRCLKVEPATDGKMVTAILDRPAGAR</sequence>
<dbReference type="CDD" id="cd16936">
    <property type="entry name" value="HATPase_RsbW-like"/>
    <property type="match status" value="1"/>
</dbReference>
<proteinExistence type="predicted"/>
<accession>G2G3Z0</accession>
<evidence type="ECO:0000313" key="3">
    <source>
        <dbReference type="EMBL" id="EGX61886.1"/>
    </source>
</evidence>
<keyword evidence="4" id="KW-1185">Reference proteome</keyword>
<dbReference type="PANTHER" id="PTHR35526:SF3">
    <property type="entry name" value="ANTI-SIGMA-F FACTOR RSBW"/>
    <property type="match status" value="1"/>
</dbReference>
<dbReference type="SUPFAM" id="SSF55874">
    <property type="entry name" value="ATPase domain of HSP90 chaperone/DNA topoisomerase II/histidine kinase"/>
    <property type="match status" value="1"/>
</dbReference>
<organism evidence="3 4">
    <name type="scientific">Streptomyces zinciresistens K42</name>
    <dbReference type="NCBI Taxonomy" id="700597"/>
    <lineage>
        <taxon>Bacteria</taxon>
        <taxon>Bacillati</taxon>
        <taxon>Actinomycetota</taxon>
        <taxon>Actinomycetes</taxon>
        <taxon>Kitasatosporales</taxon>
        <taxon>Streptomycetaceae</taxon>
        <taxon>Streptomyces</taxon>
    </lineage>
</organism>
<dbReference type="EMBL" id="AGBF01000001">
    <property type="protein sequence ID" value="EGX61886.1"/>
    <property type="molecule type" value="Genomic_DNA"/>
</dbReference>
<name>G2G3Z0_9ACTN</name>
<evidence type="ECO:0000259" key="2">
    <source>
        <dbReference type="Pfam" id="PF13581"/>
    </source>
</evidence>
<dbReference type="GO" id="GO:0004674">
    <property type="term" value="F:protein serine/threonine kinase activity"/>
    <property type="evidence" value="ECO:0007669"/>
    <property type="project" value="UniProtKB-KW"/>
</dbReference>
<comment type="caution">
    <text evidence="3">The sequence shown here is derived from an EMBL/GenBank/DDBJ whole genome shotgun (WGS) entry which is preliminary data.</text>
</comment>
<dbReference type="InterPro" id="IPR003594">
    <property type="entry name" value="HATPase_dom"/>
</dbReference>
<evidence type="ECO:0000256" key="1">
    <source>
        <dbReference type="ARBA" id="ARBA00022527"/>
    </source>
</evidence>
<dbReference type="InterPro" id="IPR036890">
    <property type="entry name" value="HATPase_C_sf"/>
</dbReference>
<dbReference type="PANTHER" id="PTHR35526">
    <property type="entry name" value="ANTI-SIGMA-F FACTOR RSBW-RELATED"/>
    <property type="match status" value="1"/>
</dbReference>
<feature type="domain" description="Histidine kinase/HSP90-like ATPase" evidence="2">
    <location>
        <begin position="17"/>
        <end position="127"/>
    </location>
</feature>
<dbReference type="Gene3D" id="3.30.565.10">
    <property type="entry name" value="Histidine kinase-like ATPase, C-terminal domain"/>
    <property type="match status" value="1"/>
</dbReference>